<dbReference type="EMBL" id="PDEB01000004">
    <property type="protein sequence ID" value="PEH43888.1"/>
    <property type="molecule type" value="Genomic_DNA"/>
</dbReference>
<gene>
    <name evidence="1" type="ORF">CRM96_02135</name>
</gene>
<evidence type="ECO:0000313" key="1">
    <source>
        <dbReference type="EMBL" id="PEH43888.1"/>
    </source>
</evidence>
<name>A0AB36S4K5_9ENTE</name>
<organism evidence="1 2">
    <name type="scientific">Enterococcus durans</name>
    <dbReference type="NCBI Taxonomy" id="53345"/>
    <lineage>
        <taxon>Bacteria</taxon>
        <taxon>Bacillati</taxon>
        <taxon>Bacillota</taxon>
        <taxon>Bacilli</taxon>
        <taxon>Lactobacillales</taxon>
        <taxon>Enterococcaceae</taxon>
        <taxon>Enterococcus</taxon>
    </lineage>
</organism>
<dbReference type="KEGG" id="edu:LIU_03765"/>
<dbReference type="AlphaFoldDB" id="A0AB36S4K5"/>
<evidence type="ECO:0000313" key="2">
    <source>
        <dbReference type="Proteomes" id="UP000220669"/>
    </source>
</evidence>
<dbReference type="RefSeq" id="WP_005879411.1">
    <property type="nucleotide sequence ID" value="NZ_CP065535.1"/>
</dbReference>
<sequence>MSFWGFEQESDEIILSYVDCQVRCLRDAARREMKRRKNYKAKKYLNHHKKGGVHNERSSINQEK</sequence>
<dbReference type="Proteomes" id="UP000220669">
    <property type="component" value="Unassembled WGS sequence"/>
</dbReference>
<accession>A0AB36S4K5</accession>
<protein>
    <submittedName>
        <fullName evidence="1">Uncharacterized protein</fullName>
    </submittedName>
</protein>
<comment type="caution">
    <text evidence="1">The sequence shown here is derived from an EMBL/GenBank/DDBJ whole genome shotgun (WGS) entry which is preliminary data.</text>
</comment>
<proteinExistence type="predicted"/>
<reference evidence="1 2" key="1">
    <citation type="submission" date="2017-09" db="EMBL/GenBank/DDBJ databases">
        <title>FDA dAtabase for Regulatory Grade micrObial Sequences (FDA-ARGOS): Supporting development and validation of Infectious Disease Dx tests.</title>
        <authorList>
            <person name="Minogue T."/>
            <person name="Wolcott M."/>
            <person name="Wasieloski L."/>
            <person name="Aguilar W."/>
            <person name="Moore D."/>
            <person name="Tallon L.J."/>
            <person name="Sadzewicz L."/>
            <person name="Ott S."/>
            <person name="Zhao X."/>
            <person name="Nagaraj S."/>
            <person name="Vavikolanu K."/>
            <person name="Aluvathingal J."/>
            <person name="Nadendla S."/>
            <person name="Sichtig H."/>
        </authorList>
    </citation>
    <scope>NUCLEOTIDE SEQUENCE [LARGE SCALE GENOMIC DNA]</scope>
    <source>
        <strain evidence="1 2">FDAARGOS_396</strain>
    </source>
</reference>